<name>A0ABY8R0B0_9MICO</name>
<evidence type="ECO:0000256" key="3">
    <source>
        <dbReference type="ARBA" id="ARBA00022631"/>
    </source>
</evidence>
<proteinExistence type="inferred from homology"/>
<keyword evidence="4 5" id="KW-0560">Oxidoreductase</keyword>
<reference evidence="7 8" key="1">
    <citation type="submission" date="2023-05" db="EMBL/GenBank/DDBJ databases">
        <title>Lithophilousrod everest ZFBP1038 complete genpme.</title>
        <authorList>
            <person name="Tian M."/>
        </authorList>
    </citation>
    <scope>NUCLEOTIDE SEQUENCE [LARGE SCALE GENOMIC DNA]</scope>
    <source>
        <strain evidence="7 8">ZFBP1038</strain>
    </source>
</reference>
<evidence type="ECO:0000256" key="6">
    <source>
        <dbReference type="RuleBase" id="RU004455"/>
    </source>
</evidence>
<comment type="pathway">
    <text evidence="1 5">Purine metabolism; urate degradation; (S)-allantoin from urate: step 1/3.</text>
</comment>
<evidence type="ECO:0000313" key="8">
    <source>
        <dbReference type="Proteomes" id="UP001209083"/>
    </source>
</evidence>
<evidence type="ECO:0000256" key="2">
    <source>
        <dbReference type="ARBA" id="ARBA00009760"/>
    </source>
</evidence>
<dbReference type="SUPFAM" id="SSF55620">
    <property type="entry name" value="Tetrahydrobiopterin biosynthesis enzymes-like"/>
    <property type="match status" value="2"/>
</dbReference>
<dbReference type="NCBIfam" id="TIGR03383">
    <property type="entry name" value="urate_oxi"/>
    <property type="match status" value="1"/>
</dbReference>
<dbReference type="PANTHER" id="PTHR42874">
    <property type="entry name" value="URICASE"/>
    <property type="match status" value="1"/>
</dbReference>
<dbReference type="EC" id="1.7.3.3" evidence="5 6"/>
<evidence type="ECO:0000256" key="5">
    <source>
        <dbReference type="PIRNR" id="PIRNR000241"/>
    </source>
</evidence>
<dbReference type="Proteomes" id="UP001209083">
    <property type="component" value="Chromosome"/>
</dbReference>
<evidence type="ECO:0000256" key="1">
    <source>
        <dbReference type="ARBA" id="ARBA00004831"/>
    </source>
</evidence>
<evidence type="ECO:0000256" key="4">
    <source>
        <dbReference type="ARBA" id="ARBA00023002"/>
    </source>
</evidence>
<dbReference type="InterPro" id="IPR002042">
    <property type="entry name" value="Uricase"/>
</dbReference>
<accession>A0ABY8R0B0</accession>
<sequence length="274" mass="30925">MDYGKSDVRLVRVHRDGSRHRISDVRVDVLLEGRIRQGYLYGDNTDWMSTDTIRNSVYYIADQGFESSIEEFGKDLVRHYCATGPLTDRATVSITEKLWDRIPEGTDGHDHAFVRAAGLRTASVSGDGETFQINAGITDLQVLKTTQSGWENYLKNDLTTLAETSDRILATTATAEWTYSQSSEVDFDATWTGVREQLLHTFGDHYSPGAQNDIYLMGRAVLKKYDVISKIHISLPNQHHVEYDMTRFGRSNEKRVYHATAEPSGLLQGEVVRA</sequence>
<comment type="similarity">
    <text evidence="2 5 6">Belongs to the uricase family.</text>
</comment>
<comment type="function">
    <text evidence="5 6">Catalyzes the oxidation of uric acid to 5-hydroxyisourate, which is further processed to form (S)-allantoin.</text>
</comment>
<dbReference type="Gene3D" id="3.10.270.10">
    <property type="entry name" value="Urate Oxidase"/>
    <property type="match status" value="1"/>
</dbReference>
<dbReference type="PANTHER" id="PTHR42874:SF1">
    <property type="entry name" value="URICASE"/>
    <property type="match status" value="1"/>
</dbReference>
<dbReference type="PRINTS" id="PR00093">
    <property type="entry name" value="URICASE"/>
</dbReference>
<gene>
    <name evidence="7" type="primary">pucL</name>
    <name evidence="7" type="ORF">LWF01_16870</name>
</gene>
<organism evidence="7 8">
    <name type="scientific">Saxibacter everestensis</name>
    <dbReference type="NCBI Taxonomy" id="2909229"/>
    <lineage>
        <taxon>Bacteria</taxon>
        <taxon>Bacillati</taxon>
        <taxon>Actinomycetota</taxon>
        <taxon>Actinomycetes</taxon>
        <taxon>Micrococcales</taxon>
        <taxon>Brevibacteriaceae</taxon>
        <taxon>Saxibacter</taxon>
    </lineage>
</organism>
<evidence type="ECO:0000313" key="7">
    <source>
        <dbReference type="EMBL" id="WGW14146.1"/>
    </source>
</evidence>
<keyword evidence="3 5" id="KW-0659">Purine metabolism</keyword>
<dbReference type="Pfam" id="PF01014">
    <property type="entry name" value="Uricase"/>
    <property type="match status" value="2"/>
</dbReference>
<keyword evidence="8" id="KW-1185">Reference proteome</keyword>
<protein>
    <recommendedName>
        <fullName evidence="5 6">Uricase</fullName>
        <ecNumber evidence="5 6">1.7.3.3</ecNumber>
    </recommendedName>
    <alternativeName>
        <fullName evidence="5">Urate oxidase</fullName>
    </alternativeName>
</protein>
<comment type="catalytic activity">
    <reaction evidence="5 6">
        <text>urate + O2 + H2O = 5-hydroxyisourate + H2O2</text>
        <dbReference type="Rhea" id="RHEA:21368"/>
        <dbReference type="ChEBI" id="CHEBI:15377"/>
        <dbReference type="ChEBI" id="CHEBI:15379"/>
        <dbReference type="ChEBI" id="CHEBI:16240"/>
        <dbReference type="ChEBI" id="CHEBI:17775"/>
        <dbReference type="ChEBI" id="CHEBI:18072"/>
        <dbReference type="EC" id="1.7.3.3"/>
    </reaction>
</comment>
<dbReference type="PIRSF" id="PIRSF000241">
    <property type="entry name" value="Urate_oxidase"/>
    <property type="match status" value="1"/>
</dbReference>
<dbReference type="EMBL" id="CP090958">
    <property type="protein sequence ID" value="WGW14146.1"/>
    <property type="molecule type" value="Genomic_DNA"/>
</dbReference>